<keyword evidence="6" id="KW-0325">Glycoprotein</keyword>
<dbReference type="STRING" id="53326.A0A016WGR9"/>
<sequence length="565" mass="64764">MIQFRKWEIVTIVIAVLCLIVSIVTWSIFPVIFPKMVAENLQFSQKSDKSLGYSAYMMANPPMKNVMRFFFFNVTNPDEMIYEGAKPRLVETKAYAVIESEQKRYLRWSDDGDQIFYQNYKKYIISDEYTCPECSWDDIVTIPNPTGIGAAANIYDPQYNITPIAQKILAFGLLLVGEYPFVSHSVKEILFDGYNDALLTIGHSKIVAFLSGILNGGKSIIPIPIPDMPRLGFFQGYNNSRDEEYWIRSGKNDINRLGEIVTWANQTSLPQSWWPTAYSRSIRGSDSGSFCKMHLNKGDELPFFQSFMCRSFTKTFLAETVVHGIPSYTFSVPYEDYDTTSDVNIGFRYRNIEKVNYYPDWPSCPDRNPSKCVDPHTVNCASQKNLCHNCCNMSYVDGTYLVPPGIFPLVCYPGRLQPTPFAVMYSPPHFLYSPPQMINSVVGLNPNNETHRPMVYSHEPYSGAVTEVFYRLQVSMPVMKSRGVLQNRDITESIIPMFWEDSHAVLFDYTYDKIWLGFVLVPKLVDGIKYSLAALGVVLLLLVAMFQFRRRRNTKFEPADEPERF</sequence>
<evidence type="ECO:0000256" key="3">
    <source>
        <dbReference type="ARBA" id="ARBA00022692"/>
    </source>
</evidence>
<organism evidence="8 9">
    <name type="scientific">Ancylostoma ceylanicum</name>
    <dbReference type="NCBI Taxonomy" id="53326"/>
    <lineage>
        <taxon>Eukaryota</taxon>
        <taxon>Metazoa</taxon>
        <taxon>Ecdysozoa</taxon>
        <taxon>Nematoda</taxon>
        <taxon>Chromadorea</taxon>
        <taxon>Rhabditida</taxon>
        <taxon>Rhabditina</taxon>
        <taxon>Rhabditomorpha</taxon>
        <taxon>Strongyloidea</taxon>
        <taxon>Ancylostomatidae</taxon>
        <taxon>Ancylostomatinae</taxon>
        <taxon>Ancylostoma</taxon>
    </lineage>
</organism>
<protein>
    <recommendedName>
        <fullName evidence="10">CD36 family protein</fullName>
    </recommendedName>
</protein>
<evidence type="ECO:0008006" key="10">
    <source>
        <dbReference type="Google" id="ProtNLM"/>
    </source>
</evidence>
<evidence type="ECO:0000256" key="5">
    <source>
        <dbReference type="ARBA" id="ARBA00023136"/>
    </source>
</evidence>
<dbReference type="GO" id="GO:0005044">
    <property type="term" value="F:scavenger receptor activity"/>
    <property type="evidence" value="ECO:0007669"/>
    <property type="project" value="TreeGrafter"/>
</dbReference>
<keyword evidence="9" id="KW-1185">Reference proteome</keyword>
<gene>
    <name evidence="8" type="primary">Acey_s0733.g1922</name>
    <name evidence="8" type="synonym">Acey-scav-6</name>
    <name evidence="8" type="ORF">Y032_0733g1922</name>
</gene>
<dbReference type="PANTHER" id="PTHR11923:SF55">
    <property type="entry name" value="SCAVENGER RECEPTOR (CD36 FAMILY) RELATED"/>
    <property type="match status" value="1"/>
</dbReference>
<evidence type="ECO:0000256" key="2">
    <source>
        <dbReference type="ARBA" id="ARBA00010532"/>
    </source>
</evidence>
<name>A0A016WGR9_9BILA</name>
<reference evidence="9" key="1">
    <citation type="journal article" date="2015" name="Nat. Genet.">
        <title>The genome and transcriptome of the zoonotic hookworm Ancylostoma ceylanicum identify infection-specific gene families.</title>
        <authorList>
            <person name="Schwarz E.M."/>
            <person name="Hu Y."/>
            <person name="Antoshechkin I."/>
            <person name="Miller M.M."/>
            <person name="Sternberg P.W."/>
            <person name="Aroian R.V."/>
        </authorList>
    </citation>
    <scope>NUCLEOTIDE SEQUENCE</scope>
    <source>
        <strain evidence="9">HY135</strain>
    </source>
</reference>
<comment type="caution">
    <text evidence="8">The sequence shown here is derived from an EMBL/GenBank/DDBJ whole genome shotgun (WGS) entry which is preliminary data.</text>
</comment>
<proteinExistence type="inferred from homology"/>
<evidence type="ECO:0000313" key="8">
    <source>
        <dbReference type="EMBL" id="EYC38203.1"/>
    </source>
</evidence>
<dbReference type="PANTHER" id="PTHR11923">
    <property type="entry name" value="SCAVENGER RECEPTOR CLASS B TYPE-1 SR-B1"/>
    <property type="match status" value="1"/>
</dbReference>
<feature type="transmembrane region" description="Helical" evidence="7">
    <location>
        <begin position="12"/>
        <end position="33"/>
    </location>
</feature>
<dbReference type="Pfam" id="PF01130">
    <property type="entry name" value="CD36"/>
    <property type="match status" value="1"/>
</dbReference>
<keyword evidence="4 7" id="KW-1133">Transmembrane helix</keyword>
<dbReference type="GO" id="GO:0005737">
    <property type="term" value="C:cytoplasm"/>
    <property type="evidence" value="ECO:0007669"/>
    <property type="project" value="TreeGrafter"/>
</dbReference>
<feature type="transmembrane region" description="Helical" evidence="7">
    <location>
        <begin position="530"/>
        <end position="548"/>
    </location>
</feature>
<dbReference type="AlphaFoldDB" id="A0A016WGR9"/>
<keyword evidence="3 7" id="KW-0812">Transmembrane</keyword>
<keyword evidence="5 7" id="KW-0472">Membrane</keyword>
<dbReference type="OrthoDB" id="18585at2759"/>
<dbReference type="GO" id="GO:0016020">
    <property type="term" value="C:membrane"/>
    <property type="evidence" value="ECO:0007669"/>
    <property type="project" value="UniProtKB-SubCell"/>
</dbReference>
<dbReference type="InterPro" id="IPR002159">
    <property type="entry name" value="CD36_fam"/>
</dbReference>
<evidence type="ECO:0000256" key="7">
    <source>
        <dbReference type="SAM" id="Phobius"/>
    </source>
</evidence>
<dbReference type="Proteomes" id="UP000024635">
    <property type="component" value="Unassembled WGS sequence"/>
</dbReference>
<comment type="similarity">
    <text evidence="2">Belongs to the CD36 family.</text>
</comment>
<evidence type="ECO:0000256" key="4">
    <source>
        <dbReference type="ARBA" id="ARBA00022989"/>
    </source>
</evidence>
<dbReference type="EMBL" id="JARK01000333">
    <property type="protein sequence ID" value="EYC38203.1"/>
    <property type="molecule type" value="Genomic_DNA"/>
</dbReference>
<comment type="subcellular location">
    <subcellularLocation>
        <location evidence="1">Membrane</location>
    </subcellularLocation>
</comment>
<evidence type="ECO:0000256" key="1">
    <source>
        <dbReference type="ARBA" id="ARBA00004370"/>
    </source>
</evidence>
<evidence type="ECO:0000256" key="6">
    <source>
        <dbReference type="ARBA" id="ARBA00023180"/>
    </source>
</evidence>
<accession>A0A016WGR9</accession>
<evidence type="ECO:0000313" key="9">
    <source>
        <dbReference type="Proteomes" id="UP000024635"/>
    </source>
</evidence>